<dbReference type="InterPro" id="IPR003661">
    <property type="entry name" value="HisK_dim/P_dom"/>
</dbReference>
<dbReference type="SUPFAM" id="SSF55874">
    <property type="entry name" value="ATPase domain of HSP90 chaperone/DNA topoisomerase II/histidine kinase"/>
    <property type="match status" value="1"/>
</dbReference>
<dbReference type="Gene3D" id="3.30.565.10">
    <property type="entry name" value="Histidine kinase-like ATPase, C-terminal domain"/>
    <property type="match status" value="1"/>
</dbReference>
<evidence type="ECO:0000313" key="8">
    <source>
        <dbReference type="EMBL" id="ASU32024.1"/>
    </source>
</evidence>
<dbReference type="InterPro" id="IPR003594">
    <property type="entry name" value="HATPase_dom"/>
</dbReference>
<name>A0A223NQQ4_9SPHI</name>
<dbReference type="Gene3D" id="1.10.287.130">
    <property type="match status" value="1"/>
</dbReference>
<dbReference type="PANTHER" id="PTHR43547">
    <property type="entry name" value="TWO-COMPONENT HISTIDINE KINASE"/>
    <property type="match status" value="1"/>
</dbReference>
<dbReference type="RefSeq" id="WP_094568676.1">
    <property type="nucleotide sequence ID" value="NZ_CP022743.1"/>
</dbReference>
<dbReference type="Pfam" id="PF02518">
    <property type="entry name" value="HATPase_c"/>
    <property type="match status" value="1"/>
</dbReference>
<evidence type="ECO:0000259" key="7">
    <source>
        <dbReference type="PROSITE" id="PS50109"/>
    </source>
</evidence>
<accession>A0A223NQQ4</accession>
<proteinExistence type="predicted"/>
<dbReference type="InterPro" id="IPR004358">
    <property type="entry name" value="Sig_transdc_His_kin-like_C"/>
</dbReference>
<evidence type="ECO:0000313" key="9">
    <source>
        <dbReference type="Proteomes" id="UP000215002"/>
    </source>
</evidence>
<protein>
    <recommendedName>
        <fullName evidence="2">histidine kinase</fullName>
        <ecNumber evidence="2">2.7.13.3</ecNumber>
    </recommendedName>
</protein>
<dbReference type="SUPFAM" id="SSF47384">
    <property type="entry name" value="Homodimeric domain of signal transducing histidine kinase"/>
    <property type="match status" value="1"/>
</dbReference>
<keyword evidence="6" id="KW-1133">Transmembrane helix</keyword>
<reference evidence="8 9" key="1">
    <citation type="submission" date="2017-08" db="EMBL/GenBank/DDBJ databases">
        <title>Complete genome sequence of Mucilaginibacter sp. strain BJC16-A31.</title>
        <authorList>
            <consortium name="Henan University of Science and Technology"/>
            <person name="You X."/>
        </authorList>
    </citation>
    <scope>NUCLEOTIDE SEQUENCE [LARGE SCALE GENOMIC DNA]</scope>
    <source>
        <strain evidence="8 9">BJC16-A31</strain>
    </source>
</reference>
<dbReference type="OrthoDB" id="921707at2"/>
<dbReference type="FunFam" id="3.30.565.10:FF:000006">
    <property type="entry name" value="Sensor histidine kinase WalK"/>
    <property type="match status" value="1"/>
</dbReference>
<feature type="transmembrane region" description="Helical" evidence="6">
    <location>
        <begin position="225"/>
        <end position="245"/>
    </location>
</feature>
<keyword evidence="9" id="KW-1185">Reference proteome</keyword>
<keyword evidence="5" id="KW-0418">Kinase</keyword>
<keyword evidence="4" id="KW-0808">Transferase</keyword>
<dbReference type="KEGG" id="muc:MuYL_0121"/>
<keyword evidence="6" id="KW-0472">Membrane</keyword>
<dbReference type="InterPro" id="IPR005467">
    <property type="entry name" value="His_kinase_dom"/>
</dbReference>
<evidence type="ECO:0000256" key="6">
    <source>
        <dbReference type="SAM" id="Phobius"/>
    </source>
</evidence>
<dbReference type="GO" id="GO:0000155">
    <property type="term" value="F:phosphorelay sensor kinase activity"/>
    <property type="evidence" value="ECO:0007669"/>
    <property type="project" value="InterPro"/>
</dbReference>
<evidence type="ECO:0000256" key="5">
    <source>
        <dbReference type="ARBA" id="ARBA00022777"/>
    </source>
</evidence>
<comment type="catalytic activity">
    <reaction evidence="1">
        <text>ATP + protein L-histidine = ADP + protein N-phospho-L-histidine.</text>
        <dbReference type="EC" id="2.7.13.3"/>
    </reaction>
</comment>
<feature type="domain" description="Histidine kinase" evidence="7">
    <location>
        <begin position="264"/>
        <end position="484"/>
    </location>
</feature>
<dbReference type="PRINTS" id="PR00344">
    <property type="entry name" value="BCTRLSENSOR"/>
</dbReference>
<keyword evidence="3" id="KW-0597">Phosphoprotein</keyword>
<evidence type="ECO:0000256" key="1">
    <source>
        <dbReference type="ARBA" id="ARBA00000085"/>
    </source>
</evidence>
<dbReference type="SMART" id="SM00388">
    <property type="entry name" value="HisKA"/>
    <property type="match status" value="1"/>
</dbReference>
<dbReference type="SMART" id="SM00387">
    <property type="entry name" value="HATPase_c"/>
    <property type="match status" value="1"/>
</dbReference>
<keyword evidence="6" id="KW-0812">Transmembrane</keyword>
<dbReference type="CDD" id="cd00075">
    <property type="entry name" value="HATPase"/>
    <property type="match status" value="1"/>
</dbReference>
<dbReference type="PROSITE" id="PS50109">
    <property type="entry name" value="HIS_KIN"/>
    <property type="match status" value="1"/>
</dbReference>
<evidence type="ECO:0000256" key="2">
    <source>
        <dbReference type="ARBA" id="ARBA00012438"/>
    </source>
</evidence>
<gene>
    <name evidence="8" type="ORF">MuYL_0121</name>
</gene>
<dbReference type="EC" id="2.7.13.3" evidence="2"/>
<dbReference type="EMBL" id="CP022743">
    <property type="protein sequence ID" value="ASU32024.1"/>
    <property type="molecule type" value="Genomic_DNA"/>
</dbReference>
<dbReference type="InterPro" id="IPR036097">
    <property type="entry name" value="HisK_dim/P_sf"/>
</dbReference>
<evidence type="ECO:0000256" key="4">
    <source>
        <dbReference type="ARBA" id="ARBA00022679"/>
    </source>
</evidence>
<evidence type="ECO:0000256" key="3">
    <source>
        <dbReference type="ARBA" id="ARBA00022553"/>
    </source>
</evidence>
<dbReference type="PANTHER" id="PTHR43547:SF2">
    <property type="entry name" value="HYBRID SIGNAL TRANSDUCTION HISTIDINE KINASE C"/>
    <property type="match status" value="1"/>
</dbReference>
<dbReference type="CDD" id="cd00082">
    <property type="entry name" value="HisKA"/>
    <property type="match status" value="1"/>
</dbReference>
<dbReference type="InterPro" id="IPR036890">
    <property type="entry name" value="HATPase_C_sf"/>
</dbReference>
<dbReference type="Pfam" id="PF00512">
    <property type="entry name" value="HisKA"/>
    <property type="match status" value="1"/>
</dbReference>
<sequence>MKWFSSRYAYPLIILSLVVSIGLQAVWLRQLFISQKAQLKKDLEQAVSTSAIHAIYASISGAGKRGDRFKEFFLSPQWLQMRQAFDDLKINGVHSIFHYGLGSDSSLVQIKIMFNNHSTKKDESSTDRRWNDESPDEVVRIDNRDIKLMDSTVSRQLAKLGIYQSRQYALYGYGRDTLTSMTIPELLFNEAEYHSGKYSYNLKSMHKYQLVVGELNSIVIYQMRYYLFSSLLMILLTGVAFYFLLKLIRNQRLYADAKNTFTSNMTHEFKTPVATIAVALESITKYQLVNDPEKLQNYLDISRHELQRLNLMIEKVLNLSQEEETSNAMRHELYDVQAGLKQVVASMQVQLDNSRSVVHLSLADEPCFVNSDPVHLTNVFYNLIDNAIKYAGPQMEMQISCQCSGSNVILNFKDNGPGIADIYHDKVFDRFFRIPAINDRHNVKGSGLGLHYVKQVIGKHGGSIAIKSEPGKGSDFIIVLPAAA</sequence>
<organism evidence="8 9">
    <name type="scientific">Mucilaginibacter xinganensis</name>
    <dbReference type="NCBI Taxonomy" id="1234841"/>
    <lineage>
        <taxon>Bacteria</taxon>
        <taxon>Pseudomonadati</taxon>
        <taxon>Bacteroidota</taxon>
        <taxon>Sphingobacteriia</taxon>
        <taxon>Sphingobacteriales</taxon>
        <taxon>Sphingobacteriaceae</taxon>
        <taxon>Mucilaginibacter</taxon>
    </lineage>
</organism>
<dbReference type="Proteomes" id="UP000215002">
    <property type="component" value="Chromosome"/>
</dbReference>
<dbReference type="AlphaFoldDB" id="A0A223NQQ4"/>